<feature type="transmembrane region" description="Helical" evidence="2">
    <location>
        <begin position="38"/>
        <end position="59"/>
    </location>
</feature>
<evidence type="ECO:0000259" key="3">
    <source>
        <dbReference type="PROSITE" id="PS51178"/>
    </source>
</evidence>
<comment type="caution">
    <text evidence="4">The sequence shown here is derived from an EMBL/GenBank/DDBJ whole genome shotgun (WGS) entry which is preliminary data.</text>
</comment>
<evidence type="ECO:0000256" key="1">
    <source>
        <dbReference type="SAM" id="MobiDB-lite"/>
    </source>
</evidence>
<reference evidence="5" key="1">
    <citation type="journal article" date="2019" name="Int. J. Syst. Evol. Microbiol.">
        <title>The Global Catalogue of Microorganisms (GCM) 10K type strain sequencing project: providing services to taxonomists for standard genome sequencing and annotation.</title>
        <authorList>
            <consortium name="The Broad Institute Genomics Platform"/>
            <consortium name="The Broad Institute Genome Sequencing Center for Infectious Disease"/>
            <person name="Wu L."/>
            <person name="Ma J."/>
        </authorList>
    </citation>
    <scope>NUCLEOTIDE SEQUENCE [LARGE SCALE GENOMIC DNA]</scope>
    <source>
        <strain evidence="5">JCM 17979</strain>
    </source>
</reference>
<name>A0ABP9BA89_9PSEU</name>
<keyword evidence="2" id="KW-0472">Membrane</keyword>
<gene>
    <name evidence="4" type="ORF">GCM10023200_28880</name>
</gene>
<dbReference type="PROSITE" id="PS51178">
    <property type="entry name" value="PASTA"/>
    <property type="match status" value="1"/>
</dbReference>
<keyword evidence="2" id="KW-0812">Transmembrane</keyword>
<keyword evidence="5" id="KW-1185">Reference proteome</keyword>
<dbReference type="SMART" id="SM00740">
    <property type="entry name" value="PASTA"/>
    <property type="match status" value="1"/>
</dbReference>
<dbReference type="InterPro" id="IPR005543">
    <property type="entry name" value="PASTA_dom"/>
</dbReference>
<feature type="compositionally biased region" description="Low complexity" evidence="1">
    <location>
        <begin position="60"/>
        <end position="81"/>
    </location>
</feature>
<evidence type="ECO:0000256" key="2">
    <source>
        <dbReference type="SAM" id="Phobius"/>
    </source>
</evidence>
<dbReference type="CDD" id="cd06577">
    <property type="entry name" value="PASTA_pknB"/>
    <property type="match status" value="1"/>
</dbReference>
<organism evidence="4 5">
    <name type="scientific">Actinomycetospora chlora</name>
    <dbReference type="NCBI Taxonomy" id="663608"/>
    <lineage>
        <taxon>Bacteria</taxon>
        <taxon>Bacillati</taxon>
        <taxon>Actinomycetota</taxon>
        <taxon>Actinomycetes</taxon>
        <taxon>Pseudonocardiales</taxon>
        <taxon>Pseudonocardiaceae</taxon>
        <taxon>Actinomycetospora</taxon>
    </lineage>
</organism>
<sequence>MSLLDQPPAGSPAPDDHASETHPSTPQDPARTTRRRRAWVIFAIAAVAVIAFVVGQGTAATSSPAPTPSSASPAFSTPSSAQMPNLAGMTVDAGTSRLKSLVGSYNVYVADGEASRYKTIVSQSPAPGTTITAATRIDFYVTPAYTPSYSMPSYTSPSYSPPTTSSEPAGFGSGTWEVGNGVGEIPPGTYRAAAGSSRCYYERLSSLSGEFEAIIANDGEYDGGPMTVTISSSDAAFKVSGDCRFVRR</sequence>
<feature type="region of interest" description="Disordered" evidence="1">
    <location>
        <begin position="60"/>
        <end position="87"/>
    </location>
</feature>
<evidence type="ECO:0000313" key="4">
    <source>
        <dbReference type="EMBL" id="GAA4791834.1"/>
    </source>
</evidence>
<protein>
    <recommendedName>
        <fullName evidence="3">PASTA domain-containing protein</fullName>
    </recommendedName>
</protein>
<feature type="domain" description="PASTA" evidence="3">
    <location>
        <begin position="77"/>
        <end position="143"/>
    </location>
</feature>
<feature type="region of interest" description="Disordered" evidence="1">
    <location>
        <begin position="1"/>
        <end position="33"/>
    </location>
</feature>
<accession>A0ABP9BA89</accession>
<dbReference type="Pfam" id="PF03793">
    <property type="entry name" value="PASTA"/>
    <property type="match status" value="1"/>
</dbReference>
<dbReference type="EMBL" id="BAABHO010000021">
    <property type="protein sequence ID" value="GAA4791834.1"/>
    <property type="molecule type" value="Genomic_DNA"/>
</dbReference>
<proteinExistence type="predicted"/>
<dbReference type="Gene3D" id="3.30.10.20">
    <property type="match status" value="1"/>
</dbReference>
<evidence type="ECO:0000313" key="5">
    <source>
        <dbReference type="Proteomes" id="UP001500928"/>
    </source>
</evidence>
<dbReference type="Proteomes" id="UP001500928">
    <property type="component" value="Unassembled WGS sequence"/>
</dbReference>
<keyword evidence="2" id="KW-1133">Transmembrane helix</keyword>
<dbReference type="RefSeq" id="WP_345415793.1">
    <property type="nucleotide sequence ID" value="NZ_BAABHO010000021.1"/>
</dbReference>